<gene>
    <name evidence="5" type="ORF">ENUP19_0082G0061</name>
</gene>
<feature type="domain" description="F-box" evidence="4">
    <location>
        <begin position="404"/>
        <end position="453"/>
    </location>
</feature>
<dbReference type="InterPro" id="IPR001680">
    <property type="entry name" value="WD40_rpt"/>
</dbReference>
<reference evidence="5 6" key="1">
    <citation type="journal article" date="2019" name="PLoS Negl. Trop. Dis.">
        <title>Whole genome sequencing of Entamoeba nuttalli reveals mammalian host-related molecular signatures and a novel octapeptide-repeat surface protein.</title>
        <authorList>
            <person name="Tanaka M."/>
            <person name="Makiuchi T."/>
            <person name="Komiyama T."/>
            <person name="Shiina T."/>
            <person name="Osaki K."/>
            <person name="Tachibana H."/>
        </authorList>
    </citation>
    <scope>NUCLEOTIDE SEQUENCE [LARGE SCALE GENOMIC DNA]</scope>
    <source>
        <strain evidence="5 6">P19-061405</strain>
    </source>
</reference>
<organism evidence="5 6">
    <name type="scientific">Entamoeba nuttalli</name>
    <dbReference type="NCBI Taxonomy" id="412467"/>
    <lineage>
        <taxon>Eukaryota</taxon>
        <taxon>Amoebozoa</taxon>
        <taxon>Evosea</taxon>
        <taxon>Archamoebae</taxon>
        <taxon>Mastigamoebida</taxon>
        <taxon>Entamoebidae</taxon>
        <taxon>Entamoeba</taxon>
    </lineage>
</organism>
<dbReference type="Gene3D" id="1.20.1280.50">
    <property type="match status" value="1"/>
</dbReference>
<evidence type="ECO:0000256" key="3">
    <source>
        <dbReference type="PROSITE-ProRule" id="PRU00221"/>
    </source>
</evidence>
<comment type="caution">
    <text evidence="5">The sequence shown here is derived from an EMBL/GenBank/DDBJ whole genome shotgun (WGS) entry which is preliminary data.</text>
</comment>
<proteinExistence type="predicted"/>
<name>A0ABQ0DF93_9EUKA</name>
<dbReference type="PROSITE" id="PS50082">
    <property type="entry name" value="WD_REPEATS_2"/>
    <property type="match status" value="1"/>
</dbReference>
<dbReference type="Gene3D" id="2.130.10.10">
    <property type="entry name" value="YVTN repeat-like/Quinoprotein amine dehydrogenase"/>
    <property type="match status" value="1"/>
</dbReference>
<dbReference type="PROSITE" id="PS50294">
    <property type="entry name" value="WD_REPEATS_REGION"/>
    <property type="match status" value="1"/>
</dbReference>
<dbReference type="InterPro" id="IPR015943">
    <property type="entry name" value="WD40/YVTN_repeat-like_dom_sf"/>
</dbReference>
<dbReference type="InterPro" id="IPR019775">
    <property type="entry name" value="WD40_repeat_CS"/>
</dbReference>
<keyword evidence="6" id="KW-1185">Reference proteome</keyword>
<dbReference type="PROSITE" id="PS50181">
    <property type="entry name" value="FBOX"/>
    <property type="match status" value="1"/>
</dbReference>
<dbReference type="InterPro" id="IPR036047">
    <property type="entry name" value="F-box-like_dom_sf"/>
</dbReference>
<dbReference type="Proteomes" id="UP001628156">
    <property type="component" value="Unassembled WGS sequence"/>
</dbReference>
<keyword evidence="1 3" id="KW-0853">WD repeat</keyword>
<dbReference type="SUPFAM" id="SSF50978">
    <property type="entry name" value="WD40 repeat-like"/>
    <property type="match status" value="1"/>
</dbReference>
<sequence length="768" mass="89439">MDEFYYNEINTWEVLSGISISSDFECVYRKKIENGRIFQSCESILPISLQEAYHHIENYIEGVKYDDYIDKVELLKDGTYKIYPIHEDVTNNGAVICTREVVYEKNKCWSKNVNTVNGLFHSLTVIVEKKSEKSVKITAVIIHLMTLYSNFNIKFYSCISWSIHCCIMAFEKASRYEQRKHSMKSIEDEFEKALQISTNNYPFIIHQNKVVRILLSGDKKKMVIQSEMRSSKRVETLLNEYTKNKNLFISQELIKQQDFKSYYHVESFDSQFDIVRMDRFNSEEGVALLTSEYCPECTKQHSSFRLLPSGNKVFRENNETIIQSVYHIDLSHFSLKEEINYYSTSHKALFVILYGHALYLLLHLNVSPFKLFQGIASNNNSVTVISKTLELVKNFHHHQLEESPFNLLKLDVQIQLKICSFLQPKHLFSLMQTNSHFRTLLKSSQAEEIWKRVYNKYQDVHSFDKTIKKENFYKPNWFELSKRSFQREVNWFKFDVCKYQCNVKCKPHSVIIKGDNVIIGGENGIIRVLNKQNKYNIDWSFIGSAPLCGINSVEQGIFVLFKNGIINNITKEKVTRDKIGYYERTSFYKNKVIGWGDLVECFSITEPYNKTVVKISPKDTNQVKLISDDIICVARKDEMVGYDIRCVQFPAFQLEGHLGNVTDFDHFDENYIISGSKDCSIRLWDIRNTSKVIDRPAHFFPVKAVNCYNRKVISICEHGYITITECDNSHLKNCNFVSLVSGFCCSSFNDTKLVCGTTNNSVVIFENE</sequence>
<feature type="repeat" description="WD" evidence="3">
    <location>
        <begin position="654"/>
        <end position="694"/>
    </location>
</feature>
<dbReference type="InterPro" id="IPR036322">
    <property type="entry name" value="WD40_repeat_dom_sf"/>
</dbReference>
<accession>A0ABQ0DF93</accession>
<evidence type="ECO:0000256" key="2">
    <source>
        <dbReference type="ARBA" id="ARBA00022737"/>
    </source>
</evidence>
<protein>
    <recommendedName>
        <fullName evidence="4">F-box domain-containing protein</fullName>
    </recommendedName>
</protein>
<dbReference type="EMBL" id="BAAFRS010000082">
    <property type="protein sequence ID" value="GAB1221532.1"/>
    <property type="molecule type" value="Genomic_DNA"/>
</dbReference>
<dbReference type="SUPFAM" id="SSF81383">
    <property type="entry name" value="F-box domain"/>
    <property type="match status" value="1"/>
</dbReference>
<evidence type="ECO:0000313" key="6">
    <source>
        <dbReference type="Proteomes" id="UP001628156"/>
    </source>
</evidence>
<dbReference type="Pfam" id="PF00400">
    <property type="entry name" value="WD40"/>
    <property type="match status" value="1"/>
</dbReference>
<keyword evidence="2" id="KW-0677">Repeat</keyword>
<dbReference type="SMART" id="SM00320">
    <property type="entry name" value="WD40"/>
    <property type="match status" value="2"/>
</dbReference>
<dbReference type="PROSITE" id="PS00678">
    <property type="entry name" value="WD_REPEATS_1"/>
    <property type="match status" value="1"/>
</dbReference>
<evidence type="ECO:0000256" key="1">
    <source>
        <dbReference type="ARBA" id="ARBA00022574"/>
    </source>
</evidence>
<evidence type="ECO:0000259" key="4">
    <source>
        <dbReference type="PROSITE" id="PS50181"/>
    </source>
</evidence>
<evidence type="ECO:0000313" key="5">
    <source>
        <dbReference type="EMBL" id="GAB1221532.1"/>
    </source>
</evidence>
<dbReference type="InterPro" id="IPR001810">
    <property type="entry name" value="F-box_dom"/>
</dbReference>